<protein>
    <recommendedName>
        <fullName evidence="3">DUF721 domain-containing protein</fullName>
    </recommendedName>
</protein>
<dbReference type="InterPro" id="IPR007922">
    <property type="entry name" value="DciA-like"/>
</dbReference>
<reference evidence="2" key="1">
    <citation type="submission" date="2015-08" db="EMBL/GenBank/DDBJ databases">
        <authorList>
            <person name="Varghese N."/>
        </authorList>
    </citation>
    <scope>NUCLEOTIDE SEQUENCE [LARGE SCALE GENOMIC DNA]</scope>
    <source>
        <strain evidence="2">DSM 17901</strain>
    </source>
</reference>
<dbReference type="STRING" id="375574.GCA_001418035_01547"/>
<gene>
    <name evidence="1" type="ORF">Ga0061063_1755</name>
</gene>
<dbReference type="AlphaFoldDB" id="A0A0K6GXK6"/>
<evidence type="ECO:0008006" key="3">
    <source>
        <dbReference type="Google" id="ProtNLM"/>
    </source>
</evidence>
<proteinExistence type="predicted"/>
<dbReference type="Proteomes" id="UP000243535">
    <property type="component" value="Unassembled WGS sequence"/>
</dbReference>
<dbReference type="RefSeq" id="WP_054285252.1">
    <property type="nucleotide sequence ID" value="NZ_CYHA01000003.1"/>
</dbReference>
<organism evidence="1 2">
    <name type="scientific">Gulbenkiania indica</name>
    <dbReference type="NCBI Taxonomy" id="375574"/>
    <lineage>
        <taxon>Bacteria</taxon>
        <taxon>Pseudomonadati</taxon>
        <taxon>Pseudomonadota</taxon>
        <taxon>Betaproteobacteria</taxon>
        <taxon>Neisseriales</taxon>
        <taxon>Chromobacteriaceae</taxon>
        <taxon>Gulbenkiania</taxon>
    </lineage>
</organism>
<evidence type="ECO:0000313" key="1">
    <source>
        <dbReference type="EMBL" id="CUA83461.1"/>
    </source>
</evidence>
<name>A0A0K6GXK6_9NEIS</name>
<evidence type="ECO:0000313" key="2">
    <source>
        <dbReference type="Proteomes" id="UP000243535"/>
    </source>
</evidence>
<dbReference type="EMBL" id="CYHA01000003">
    <property type="protein sequence ID" value="CUA83461.1"/>
    <property type="molecule type" value="Genomic_DNA"/>
</dbReference>
<accession>A0A0K6GXK6</accession>
<dbReference type="OrthoDB" id="8562411at2"/>
<sequence length="141" mass="15248">MSSQTFQDFLRRDSRLAQLGAEARQRLALDRAFRKLLPEPLQACCQAAGINQGELVVFAHTGIAAARLRMLGPSLLPALSAAGHAADRLRIRVSLQPVRRSRPKGIGFTPGALDCIAASVASVPHPDVRAALENLVARHRR</sequence>
<dbReference type="Pfam" id="PF05258">
    <property type="entry name" value="DciA"/>
    <property type="match status" value="1"/>
</dbReference>
<keyword evidence="2" id="KW-1185">Reference proteome</keyword>